<proteinExistence type="predicted"/>
<evidence type="ECO:0000313" key="3">
    <source>
        <dbReference type="Proteomes" id="UP001365128"/>
    </source>
</evidence>
<comment type="caution">
    <text evidence="2">The sequence shown here is derived from an EMBL/GenBank/DDBJ whole genome shotgun (WGS) entry which is preliminary data.</text>
</comment>
<accession>A0ABR1MJS4</accession>
<keyword evidence="3" id="KW-1185">Reference proteome</keyword>
<protein>
    <recommendedName>
        <fullName evidence="4">Secreted protein</fullName>
    </recommendedName>
</protein>
<sequence length="143" mass="15646">MPAGSRTASWLAGWLAGWHTWSASIPSNNQRDNRRRPLETVFRTESLFCGTIGAGLPILSWCKNQDGMKELMQPSLTPEGISRGRTSPTAFVLAAVRAARRFGMKTVLCIYSYSSPICVLIPGYTCLNSVQDGTIRSTVSLYG</sequence>
<reference evidence="2 3" key="1">
    <citation type="submission" date="2024-04" db="EMBL/GenBank/DDBJ databases">
        <title>Phyllosticta paracitricarpa is synonymous to the EU quarantine fungus P. citricarpa based on phylogenomic analyses.</title>
        <authorList>
            <consortium name="Lawrence Berkeley National Laboratory"/>
            <person name="Van Ingen-Buijs V.A."/>
            <person name="Van Westerhoven A.C."/>
            <person name="Haridas S."/>
            <person name="Skiadas P."/>
            <person name="Martin F."/>
            <person name="Groenewald J.Z."/>
            <person name="Crous P.W."/>
            <person name="Seidl M.F."/>
        </authorList>
    </citation>
    <scope>NUCLEOTIDE SEQUENCE [LARGE SCALE GENOMIC DNA]</scope>
    <source>
        <strain evidence="2 3">CBS 122670</strain>
    </source>
</reference>
<feature type="signal peptide" evidence="1">
    <location>
        <begin position="1"/>
        <end position="23"/>
    </location>
</feature>
<keyword evidence="1" id="KW-0732">Signal</keyword>
<evidence type="ECO:0008006" key="4">
    <source>
        <dbReference type="Google" id="ProtNLM"/>
    </source>
</evidence>
<dbReference type="EMBL" id="JBBPDW010000006">
    <property type="protein sequence ID" value="KAK7551407.1"/>
    <property type="molecule type" value="Genomic_DNA"/>
</dbReference>
<organism evidence="2 3">
    <name type="scientific">Phyllosticta citricarpa</name>
    <dbReference type="NCBI Taxonomy" id="55181"/>
    <lineage>
        <taxon>Eukaryota</taxon>
        <taxon>Fungi</taxon>
        <taxon>Dikarya</taxon>
        <taxon>Ascomycota</taxon>
        <taxon>Pezizomycotina</taxon>
        <taxon>Dothideomycetes</taxon>
        <taxon>Dothideomycetes incertae sedis</taxon>
        <taxon>Botryosphaeriales</taxon>
        <taxon>Phyllostictaceae</taxon>
        <taxon>Phyllosticta</taxon>
    </lineage>
</organism>
<evidence type="ECO:0000313" key="2">
    <source>
        <dbReference type="EMBL" id="KAK7551407.1"/>
    </source>
</evidence>
<gene>
    <name evidence="2" type="ORF">IWX46DRAFT_578694</name>
</gene>
<name>A0ABR1MJS4_9PEZI</name>
<dbReference type="Proteomes" id="UP001365128">
    <property type="component" value="Unassembled WGS sequence"/>
</dbReference>
<evidence type="ECO:0000256" key="1">
    <source>
        <dbReference type="SAM" id="SignalP"/>
    </source>
</evidence>
<feature type="chain" id="PRO_5047246611" description="Secreted protein" evidence="1">
    <location>
        <begin position="24"/>
        <end position="143"/>
    </location>
</feature>